<dbReference type="RefSeq" id="XP_071916781.1">
    <property type="nucleotide sequence ID" value="XM_072060680.1"/>
</dbReference>
<gene>
    <name evidence="3 4 5 6 7 8" type="primary">LOC113703406</name>
</gene>
<dbReference type="RefSeq" id="XP_071916786.1">
    <property type="nucleotide sequence ID" value="XM_072060685.1"/>
</dbReference>
<feature type="transmembrane region" description="Helical" evidence="1">
    <location>
        <begin position="39"/>
        <end position="58"/>
    </location>
</feature>
<name>A0ABM4VB65_COFAR</name>
<evidence type="ECO:0000313" key="7">
    <source>
        <dbReference type="RefSeq" id="XP_071916785.1"/>
    </source>
</evidence>
<keyword evidence="1" id="KW-0812">Transmembrane</keyword>
<dbReference type="RefSeq" id="XP_071916785.1">
    <property type="nucleotide sequence ID" value="XM_072060684.1"/>
</dbReference>
<evidence type="ECO:0000313" key="5">
    <source>
        <dbReference type="RefSeq" id="XP_071916783.1"/>
    </source>
</evidence>
<reference evidence="3 4" key="1">
    <citation type="submission" date="2025-05" db="UniProtKB">
        <authorList>
            <consortium name="RefSeq"/>
        </authorList>
    </citation>
    <scope>IDENTIFICATION</scope>
    <source>
        <tissue evidence="3 4">Leaves</tissue>
    </source>
</reference>
<evidence type="ECO:0000313" key="6">
    <source>
        <dbReference type="RefSeq" id="XP_071916784.1"/>
    </source>
</evidence>
<dbReference type="RefSeq" id="XP_071916784.1">
    <property type="nucleotide sequence ID" value="XM_072060683.1"/>
</dbReference>
<keyword evidence="2" id="KW-1185">Reference proteome</keyword>
<proteinExistence type="predicted"/>
<sequence length="102" mass="11320">MKKNDDEVAGNKSLRAVVAVMVVDFLILLVPFSLFLTVLSEWICVITTLLILLLLISFSARRFRSSFQESGVFSFRTNISSYVGCYGVIAADACHVLVYFGC</sequence>
<organism evidence="2 7">
    <name type="scientific">Coffea arabica</name>
    <name type="common">Arabian coffee</name>
    <dbReference type="NCBI Taxonomy" id="13443"/>
    <lineage>
        <taxon>Eukaryota</taxon>
        <taxon>Viridiplantae</taxon>
        <taxon>Streptophyta</taxon>
        <taxon>Embryophyta</taxon>
        <taxon>Tracheophyta</taxon>
        <taxon>Spermatophyta</taxon>
        <taxon>Magnoliopsida</taxon>
        <taxon>eudicotyledons</taxon>
        <taxon>Gunneridae</taxon>
        <taxon>Pentapetalae</taxon>
        <taxon>asterids</taxon>
        <taxon>lamiids</taxon>
        <taxon>Gentianales</taxon>
        <taxon>Rubiaceae</taxon>
        <taxon>Ixoroideae</taxon>
        <taxon>Gardenieae complex</taxon>
        <taxon>Bertiereae - Coffeeae clade</taxon>
        <taxon>Coffeeae</taxon>
        <taxon>Coffea</taxon>
    </lineage>
</organism>
<dbReference type="Proteomes" id="UP001652660">
    <property type="component" value="Chromosome 8e"/>
</dbReference>
<feature type="transmembrane region" description="Helical" evidence="1">
    <location>
        <begin position="79"/>
        <end position="100"/>
    </location>
</feature>
<dbReference type="RefSeq" id="XP_071916782.1">
    <property type="nucleotide sequence ID" value="XM_072060681.1"/>
</dbReference>
<evidence type="ECO:0000256" key="1">
    <source>
        <dbReference type="SAM" id="Phobius"/>
    </source>
</evidence>
<evidence type="ECO:0000313" key="8">
    <source>
        <dbReference type="RefSeq" id="XP_071916786.1"/>
    </source>
</evidence>
<evidence type="ECO:0000313" key="3">
    <source>
        <dbReference type="RefSeq" id="XP_071916781.1"/>
    </source>
</evidence>
<dbReference type="GeneID" id="113703406"/>
<accession>A0ABM4VB65</accession>
<keyword evidence="1" id="KW-1133">Transmembrane helix</keyword>
<protein>
    <submittedName>
        <fullName evidence="3 4">Uncharacterized protein At4g17910-like</fullName>
    </submittedName>
</protein>
<evidence type="ECO:0000313" key="2">
    <source>
        <dbReference type="Proteomes" id="UP001652660"/>
    </source>
</evidence>
<keyword evidence="1" id="KW-0472">Membrane</keyword>
<evidence type="ECO:0000313" key="4">
    <source>
        <dbReference type="RefSeq" id="XP_071916782.1"/>
    </source>
</evidence>
<dbReference type="RefSeq" id="XP_071916783.1">
    <property type="nucleotide sequence ID" value="XM_072060682.1"/>
</dbReference>
<feature type="transmembrane region" description="Helical" evidence="1">
    <location>
        <begin position="12"/>
        <end position="33"/>
    </location>
</feature>